<keyword evidence="1" id="KW-0812">Transmembrane</keyword>
<evidence type="ECO:0000313" key="3">
    <source>
        <dbReference type="Proteomes" id="UP000639973"/>
    </source>
</evidence>
<proteinExistence type="predicted"/>
<keyword evidence="3" id="KW-1185">Reference proteome</keyword>
<protein>
    <submittedName>
        <fullName evidence="2">Uncharacterized protein</fullName>
    </submittedName>
</protein>
<keyword evidence="1" id="KW-0472">Membrane</keyword>
<gene>
    <name evidence="2" type="ORF">GCM10010840_30360</name>
</gene>
<keyword evidence="1" id="KW-1133">Transmembrane helix</keyword>
<feature type="transmembrane region" description="Helical" evidence="1">
    <location>
        <begin position="44"/>
        <end position="69"/>
    </location>
</feature>
<sequence>MLGFTFAGAGLSVLAPLTFSAGIALLTAVFYAGYLAGPPQTGLVIGHTQLSQAFTLPLALAALSVSVMLL</sequence>
<evidence type="ECO:0000313" key="2">
    <source>
        <dbReference type="EMBL" id="GGL90238.1"/>
    </source>
</evidence>
<dbReference type="EMBL" id="BMOL01000018">
    <property type="protein sequence ID" value="GGL90238.1"/>
    <property type="molecule type" value="Genomic_DNA"/>
</dbReference>
<dbReference type="Proteomes" id="UP000639973">
    <property type="component" value="Unassembled WGS sequence"/>
</dbReference>
<comment type="caution">
    <text evidence="2">The sequence shown here is derived from an EMBL/GenBank/DDBJ whole genome shotgun (WGS) entry which is preliminary data.</text>
</comment>
<dbReference type="RefSeq" id="WP_188973461.1">
    <property type="nucleotide sequence ID" value="NZ_BMOL01000018.1"/>
</dbReference>
<reference evidence="3" key="1">
    <citation type="journal article" date="2019" name="Int. J. Syst. Evol. Microbiol.">
        <title>The Global Catalogue of Microorganisms (GCM) 10K type strain sequencing project: providing services to taxonomists for standard genome sequencing and annotation.</title>
        <authorList>
            <consortium name="The Broad Institute Genomics Platform"/>
            <consortium name="The Broad Institute Genome Sequencing Center for Infectious Disease"/>
            <person name="Wu L."/>
            <person name="Ma J."/>
        </authorList>
    </citation>
    <scope>NUCLEOTIDE SEQUENCE [LARGE SCALE GENOMIC DNA]</scope>
    <source>
        <strain evidence="3">JCM 15442</strain>
    </source>
</reference>
<evidence type="ECO:0000256" key="1">
    <source>
        <dbReference type="SAM" id="Phobius"/>
    </source>
</evidence>
<organism evidence="2 3">
    <name type="scientific">Deinococcus aerolatus</name>
    <dbReference type="NCBI Taxonomy" id="522487"/>
    <lineage>
        <taxon>Bacteria</taxon>
        <taxon>Thermotogati</taxon>
        <taxon>Deinococcota</taxon>
        <taxon>Deinococci</taxon>
        <taxon>Deinococcales</taxon>
        <taxon>Deinococcaceae</taxon>
        <taxon>Deinococcus</taxon>
    </lineage>
</organism>
<name>A0ABQ2GET9_9DEIO</name>
<accession>A0ABQ2GET9</accession>